<evidence type="ECO:0000256" key="1">
    <source>
        <dbReference type="SAM" id="MobiDB-lite"/>
    </source>
</evidence>
<keyword evidence="3" id="KW-1185">Reference proteome</keyword>
<name>A0ABP0F0L4_CLALP</name>
<accession>A0ABP0F0L4</accession>
<feature type="region of interest" description="Disordered" evidence="1">
    <location>
        <begin position="51"/>
        <end position="80"/>
    </location>
</feature>
<comment type="caution">
    <text evidence="2">The sequence shown here is derived from an EMBL/GenBank/DDBJ whole genome shotgun (WGS) entry which is preliminary data.</text>
</comment>
<sequence length="132" mass="14937">MKSCLSHAMQSLTITDKFSKISEMWKLLICVIFVLNASHFNTITANIDNVDENSKQETESANAASSEEAKEERKPNHKKLKASGVCKLPCARRKTGEWMLRCSRLQLRSYLLCDLCRRKICCGGKRGQESPL</sequence>
<proteinExistence type="predicted"/>
<dbReference type="Proteomes" id="UP001642483">
    <property type="component" value="Unassembled WGS sequence"/>
</dbReference>
<protein>
    <submittedName>
        <fullName evidence="2">Uncharacterized protein</fullName>
    </submittedName>
</protein>
<dbReference type="EMBL" id="CAWYQH010000001">
    <property type="protein sequence ID" value="CAK8671493.1"/>
    <property type="molecule type" value="Genomic_DNA"/>
</dbReference>
<evidence type="ECO:0000313" key="3">
    <source>
        <dbReference type="Proteomes" id="UP001642483"/>
    </source>
</evidence>
<evidence type="ECO:0000313" key="2">
    <source>
        <dbReference type="EMBL" id="CAK8671493.1"/>
    </source>
</evidence>
<reference evidence="2 3" key="1">
    <citation type="submission" date="2024-02" db="EMBL/GenBank/DDBJ databases">
        <authorList>
            <person name="Daric V."/>
            <person name="Darras S."/>
        </authorList>
    </citation>
    <scope>NUCLEOTIDE SEQUENCE [LARGE SCALE GENOMIC DNA]</scope>
</reference>
<organism evidence="2 3">
    <name type="scientific">Clavelina lepadiformis</name>
    <name type="common">Light-bulb sea squirt</name>
    <name type="synonym">Ascidia lepadiformis</name>
    <dbReference type="NCBI Taxonomy" id="159417"/>
    <lineage>
        <taxon>Eukaryota</taxon>
        <taxon>Metazoa</taxon>
        <taxon>Chordata</taxon>
        <taxon>Tunicata</taxon>
        <taxon>Ascidiacea</taxon>
        <taxon>Aplousobranchia</taxon>
        <taxon>Clavelinidae</taxon>
        <taxon>Clavelina</taxon>
    </lineage>
</organism>
<gene>
    <name evidence="2" type="ORF">CVLEPA_LOCUS552</name>
</gene>